<dbReference type="InterPro" id="IPR009057">
    <property type="entry name" value="Homeodomain-like_sf"/>
</dbReference>
<sequence length="279" mass="32560">MPINFFKDIAYPHDDHVIKIAPPDSVKEFVEGYYLFNTGRLEKRALFFNDGYPVIAFMQSPDEKMKLSIEGTAKQLDNIWVCGGMLNNVYCESPASYGNLFVVRFYPLTFFKLFEVQHNCFEEDQVFNLSEIVGTGIKELNDGYYNSLSIDSRIEIISGFIAQKANSCSYPKLLTDLLNYIDRQDVFTVKDLQTKYATRLNYKWLERNFKAFTGLSPKNYFLIKRFLNAYLDLHSYTSKDLIQVAIDNGYYDDNHLIKDFKRFAGISPKKYFQEINKFN</sequence>
<dbReference type="RefSeq" id="WP_377118235.1">
    <property type="nucleotide sequence ID" value="NZ_JBHTHZ010000014.1"/>
</dbReference>
<gene>
    <name evidence="5" type="ORF">ACFQZX_18605</name>
</gene>
<name>A0ABW3AXL6_9SPHI</name>
<protein>
    <submittedName>
        <fullName evidence="5">Helix-turn-helix domain-containing protein</fullName>
    </submittedName>
</protein>
<evidence type="ECO:0000256" key="1">
    <source>
        <dbReference type="ARBA" id="ARBA00023015"/>
    </source>
</evidence>
<dbReference type="Gene3D" id="1.10.10.60">
    <property type="entry name" value="Homeodomain-like"/>
    <property type="match status" value="1"/>
</dbReference>
<dbReference type="InterPro" id="IPR018060">
    <property type="entry name" value="HTH_AraC"/>
</dbReference>
<organism evidence="5 6">
    <name type="scientific">Mucilaginibacter litoreus</name>
    <dbReference type="NCBI Taxonomy" id="1048221"/>
    <lineage>
        <taxon>Bacteria</taxon>
        <taxon>Pseudomonadati</taxon>
        <taxon>Bacteroidota</taxon>
        <taxon>Sphingobacteriia</taxon>
        <taxon>Sphingobacteriales</taxon>
        <taxon>Sphingobacteriaceae</taxon>
        <taxon>Mucilaginibacter</taxon>
    </lineage>
</organism>
<dbReference type="EMBL" id="JBHTHZ010000014">
    <property type="protein sequence ID" value="MFD0795640.1"/>
    <property type="molecule type" value="Genomic_DNA"/>
</dbReference>
<dbReference type="PANTHER" id="PTHR46796">
    <property type="entry name" value="HTH-TYPE TRANSCRIPTIONAL ACTIVATOR RHAS-RELATED"/>
    <property type="match status" value="1"/>
</dbReference>
<dbReference type="SUPFAM" id="SSF46689">
    <property type="entry name" value="Homeodomain-like"/>
    <property type="match status" value="1"/>
</dbReference>
<evidence type="ECO:0000313" key="6">
    <source>
        <dbReference type="Proteomes" id="UP001597010"/>
    </source>
</evidence>
<dbReference type="PANTHER" id="PTHR46796:SF13">
    <property type="entry name" value="HTH-TYPE TRANSCRIPTIONAL ACTIVATOR RHAS"/>
    <property type="match status" value="1"/>
</dbReference>
<proteinExistence type="predicted"/>
<dbReference type="InterPro" id="IPR050204">
    <property type="entry name" value="AraC_XylS_family_regulators"/>
</dbReference>
<keyword evidence="2" id="KW-0238">DNA-binding</keyword>
<evidence type="ECO:0000259" key="4">
    <source>
        <dbReference type="PROSITE" id="PS01124"/>
    </source>
</evidence>
<keyword evidence="3" id="KW-0804">Transcription</keyword>
<comment type="caution">
    <text evidence="5">The sequence shown here is derived from an EMBL/GenBank/DDBJ whole genome shotgun (WGS) entry which is preliminary data.</text>
</comment>
<dbReference type="SMART" id="SM00342">
    <property type="entry name" value="HTH_ARAC"/>
    <property type="match status" value="1"/>
</dbReference>
<feature type="domain" description="HTH araC/xylS-type" evidence="4">
    <location>
        <begin position="205"/>
        <end position="274"/>
    </location>
</feature>
<evidence type="ECO:0000313" key="5">
    <source>
        <dbReference type="EMBL" id="MFD0795640.1"/>
    </source>
</evidence>
<evidence type="ECO:0000256" key="2">
    <source>
        <dbReference type="ARBA" id="ARBA00023125"/>
    </source>
</evidence>
<dbReference type="Proteomes" id="UP001597010">
    <property type="component" value="Unassembled WGS sequence"/>
</dbReference>
<dbReference type="PROSITE" id="PS01124">
    <property type="entry name" value="HTH_ARAC_FAMILY_2"/>
    <property type="match status" value="1"/>
</dbReference>
<dbReference type="Pfam" id="PF12833">
    <property type="entry name" value="HTH_18"/>
    <property type="match status" value="1"/>
</dbReference>
<keyword evidence="1" id="KW-0805">Transcription regulation</keyword>
<accession>A0ABW3AXL6</accession>
<reference evidence="6" key="1">
    <citation type="journal article" date="2019" name="Int. J. Syst. Evol. Microbiol.">
        <title>The Global Catalogue of Microorganisms (GCM) 10K type strain sequencing project: providing services to taxonomists for standard genome sequencing and annotation.</title>
        <authorList>
            <consortium name="The Broad Institute Genomics Platform"/>
            <consortium name="The Broad Institute Genome Sequencing Center for Infectious Disease"/>
            <person name="Wu L."/>
            <person name="Ma J."/>
        </authorList>
    </citation>
    <scope>NUCLEOTIDE SEQUENCE [LARGE SCALE GENOMIC DNA]</scope>
    <source>
        <strain evidence="6">CCUG 61484</strain>
    </source>
</reference>
<evidence type="ECO:0000256" key="3">
    <source>
        <dbReference type="ARBA" id="ARBA00023163"/>
    </source>
</evidence>
<keyword evidence="6" id="KW-1185">Reference proteome</keyword>